<reference evidence="2" key="1">
    <citation type="submission" date="2013-10" db="EMBL/GenBank/DDBJ databases">
        <title>Genomic analysis of the causative agents of coccidiosis in chickens.</title>
        <authorList>
            <person name="Reid A.J."/>
            <person name="Blake D."/>
            <person name="Billington K."/>
            <person name="Browne H."/>
            <person name="Dunn M."/>
            <person name="Hung S."/>
            <person name="Kawahara F."/>
            <person name="Miranda-Saavedra D."/>
            <person name="Mourier T."/>
            <person name="Nagra H."/>
            <person name="Otto T.D."/>
            <person name="Rawlings N."/>
            <person name="Sanchez A."/>
            <person name="Sanders M."/>
            <person name="Subramaniam C."/>
            <person name="Tay Y."/>
            <person name="Dear P."/>
            <person name="Doerig C."/>
            <person name="Gruber A."/>
            <person name="Parkinson J."/>
            <person name="Shirley M."/>
            <person name="Wan K.L."/>
            <person name="Berriman M."/>
            <person name="Tomley F."/>
            <person name="Pain A."/>
        </authorList>
    </citation>
    <scope>NUCLEOTIDE SEQUENCE [LARGE SCALE GENOMIC DNA]</scope>
    <source>
        <strain evidence="2">Houghton</strain>
    </source>
</reference>
<protein>
    <submittedName>
        <fullName evidence="2">SAG family member</fullName>
    </submittedName>
</protein>
<evidence type="ECO:0000256" key="1">
    <source>
        <dbReference type="SAM" id="SignalP"/>
    </source>
</evidence>
<organism evidence="2 3">
    <name type="scientific">Eimeria brunetti</name>
    <dbReference type="NCBI Taxonomy" id="51314"/>
    <lineage>
        <taxon>Eukaryota</taxon>
        <taxon>Sar</taxon>
        <taxon>Alveolata</taxon>
        <taxon>Apicomplexa</taxon>
        <taxon>Conoidasida</taxon>
        <taxon>Coccidia</taxon>
        <taxon>Eucoccidiorida</taxon>
        <taxon>Eimeriorina</taxon>
        <taxon>Eimeriidae</taxon>
        <taxon>Eimeria</taxon>
    </lineage>
</organism>
<feature type="signal peptide" evidence="1">
    <location>
        <begin position="1"/>
        <end position="23"/>
    </location>
</feature>
<dbReference type="InterPro" id="IPR021288">
    <property type="entry name" value="Surface_antigen"/>
</dbReference>
<proteinExistence type="predicted"/>
<dbReference type="OrthoDB" id="346254at2759"/>
<evidence type="ECO:0000313" key="2">
    <source>
        <dbReference type="EMBL" id="CDJ49254.1"/>
    </source>
</evidence>
<gene>
    <name evidence="2" type="ORF">EBH_0025000</name>
</gene>
<keyword evidence="1" id="KW-0732">Signal</keyword>
<accession>U6LKY8</accession>
<evidence type="ECO:0000313" key="3">
    <source>
        <dbReference type="Proteomes" id="UP000030750"/>
    </source>
</evidence>
<name>U6LKY8_9EIME</name>
<sequence length="237" mass="24570">MMAALALVSLGGLSLLLLQVTAAAELPTASIKDKLLPEGSEHDQTRQLEDFWPKACEKILGPSSDPKVSGDLPVGTYAYFRTSESTGNCAAAVEYWKGGLSLFENKLPEKYSTTNSGIYGNEKAVSFVALFNPKPSPKVSCAFVKCSPATTTTSTKATAAPGAGVGGRRLADGADESTTTNAVVCLTSPEALVNDTAPFSQEQWDKITQAMSNGVFSPGPTALVALAAAALSASVLM</sequence>
<keyword evidence="3" id="KW-1185">Reference proteome</keyword>
<reference evidence="2" key="2">
    <citation type="submission" date="2013-10" db="EMBL/GenBank/DDBJ databases">
        <authorList>
            <person name="Aslett M."/>
        </authorList>
    </citation>
    <scope>NUCLEOTIDE SEQUENCE [LARGE SCALE GENOMIC DNA]</scope>
    <source>
        <strain evidence="2">Houghton</strain>
    </source>
</reference>
<dbReference type="AlphaFoldDB" id="U6LKY8"/>
<dbReference type="Proteomes" id="UP000030750">
    <property type="component" value="Unassembled WGS sequence"/>
</dbReference>
<feature type="chain" id="PRO_5004673859" evidence="1">
    <location>
        <begin position="24"/>
        <end position="237"/>
    </location>
</feature>
<dbReference type="VEuPathDB" id="ToxoDB:EBH_0025000"/>
<dbReference type="EMBL" id="HG711568">
    <property type="protein sequence ID" value="CDJ49254.1"/>
    <property type="molecule type" value="Genomic_DNA"/>
</dbReference>
<dbReference type="Pfam" id="PF11054">
    <property type="entry name" value="Surface_antigen"/>
    <property type="match status" value="1"/>
</dbReference>